<proteinExistence type="predicted"/>
<dbReference type="Proteomes" id="UP000241394">
    <property type="component" value="Chromosome LG18"/>
</dbReference>
<evidence type="ECO:0000256" key="1">
    <source>
        <dbReference type="SAM" id="MobiDB-lite"/>
    </source>
</evidence>
<dbReference type="OrthoDB" id="1192385at2759"/>
<dbReference type="InParanoid" id="A0A2R6Q935"/>
<keyword evidence="2" id="KW-1133">Transmembrane helix</keyword>
<dbReference type="AlphaFoldDB" id="A0A2R6Q935"/>
<evidence type="ECO:0000313" key="4">
    <source>
        <dbReference type="Proteomes" id="UP000241394"/>
    </source>
</evidence>
<dbReference type="OMA" id="MILENAH"/>
<feature type="region of interest" description="Disordered" evidence="1">
    <location>
        <begin position="1"/>
        <end position="31"/>
    </location>
</feature>
<reference evidence="3 4" key="1">
    <citation type="submission" date="2017-07" db="EMBL/GenBank/DDBJ databases">
        <title>An improved, manually edited Actinidia chinensis var. chinensis (kiwifruit) genome highlights the challenges associated with draft genomes and gene prediction in plants.</title>
        <authorList>
            <person name="Pilkington S."/>
            <person name="Crowhurst R."/>
            <person name="Hilario E."/>
            <person name="Nardozza S."/>
            <person name="Fraser L."/>
            <person name="Peng Y."/>
            <person name="Gunaseelan K."/>
            <person name="Simpson R."/>
            <person name="Tahir J."/>
            <person name="Deroles S."/>
            <person name="Templeton K."/>
            <person name="Luo Z."/>
            <person name="Davy M."/>
            <person name="Cheng C."/>
            <person name="Mcneilage M."/>
            <person name="Scaglione D."/>
            <person name="Liu Y."/>
            <person name="Zhang Q."/>
            <person name="Datson P."/>
            <person name="De Silva N."/>
            <person name="Gardiner S."/>
            <person name="Bassett H."/>
            <person name="Chagne D."/>
            <person name="Mccallum J."/>
            <person name="Dzierzon H."/>
            <person name="Deng C."/>
            <person name="Wang Y.-Y."/>
            <person name="Barron N."/>
            <person name="Manako K."/>
            <person name="Bowen J."/>
            <person name="Foster T."/>
            <person name="Erridge Z."/>
            <person name="Tiffin H."/>
            <person name="Waite C."/>
            <person name="Davies K."/>
            <person name="Grierson E."/>
            <person name="Laing W."/>
            <person name="Kirk R."/>
            <person name="Chen X."/>
            <person name="Wood M."/>
            <person name="Montefiori M."/>
            <person name="Brummell D."/>
            <person name="Schwinn K."/>
            <person name="Catanach A."/>
            <person name="Fullerton C."/>
            <person name="Li D."/>
            <person name="Meiyalaghan S."/>
            <person name="Nieuwenhuizen N."/>
            <person name="Read N."/>
            <person name="Prakash R."/>
            <person name="Hunter D."/>
            <person name="Zhang H."/>
            <person name="Mckenzie M."/>
            <person name="Knabel M."/>
            <person name="Harris A."/>
            <person name="Allan A."/>
            <person name="Chen A."/>
            <person name="Janssen B."/>
            <person name="Plunkett B."/>
            <person name="Dwamena C."/>
            <person name="Voogd C."/>
            <person name="Leif D."/>
            <person name="Lafferty D."/>
            <person name="Souleyre E."/>
            <person name="Varkonyi-Gasic E."/>
            <person name="Gambi F."/>
            <person name="Hanley J."/>
            <person name="Yao J.-L."/>
            <person name="Cheung J."/>
            <person name="David K."/>
            <person name="Warren B."/>
            <person name="Marsh K."/>
            <person name="Snowden K."/>
            <person name="Lin-Wang K."/>
            <person name="Brian L."/>
            <person name="Martinez-Sanchez M."/>
            <person name="Wang M."/>
            <person name="Ileperuma N."/>
            <person name="Macnee N."/>
            <person name="Campin R."/>
            <person name="Mcatee P."/>
            <person name="Drummond R."/>
            <person name="Espley R."/>
            <person name="Ireland H."/>
            <person name="Wu R."/>
            <person name="Atkinson R."/>
            <person name="Karunairetnam S."/>
            <person name="Bulley S."/>
            <person name="Chunkath S."/>
            <person name="Hanley Z."/>
            <person name="Storey R."/>
            <person name="Thrimawithana A."/>
            <person name="Thomson S."/>
            <person name="David C."/>
            <person name="Testolin R."/>
        </authorList>
    </citation>
    <scope>NUCLEOTIDE SEQUENCE [LARGE SCALE GENOMIC DNA]</scope>
    <source>
        <strain evidence="4">cv. Red5</strain>
        <tissue evidence="3">Young leaf</tissue>
    </source>
</reference>
<feature type="compositionally biased region" description="Basic and acidic residues" evidence="1">
    <location>
        <begin position="20"/>
        <end position="31"/>
    </location>
</feature>
<dbReference type="PANTHER" id="PTHR31852">
    <property type="entry name" value="LATE EMBRYOGENESIS ABUNDANT (LEA) HYDROXYPROLINE-RICH GLYCOPROTEIN FAMILY"/>
    <property type="match status" value="1"/>
</dbReference>
<comment type="caution">
    <text evidence="3">The sequence shown here is derived from an EMBL/GenBank/DDBJ whole genome shotgun (WGS) entry which is preliminary data.</text>
</comment>
<keyword evidence="4" id="KW-1185">Reference proteome</keyword>
<sequence>MAEKEQPAGHPLAPTNGYSRSDEEAARASDRELRNKKRKKWAIYIIVFIIFQCGVIALFTLTVMKFRTPKFRMRSVNSLETINVQASSFNAKLSTELGIKNTNFGPYKYGASNVFFHYKGEQVGSAIIPKSKADFRRTKKVKVQVDLTAPPSLASSSEWASAIKSGVLPLTSQSRLTGKIEIMFIFKKKRAINMNCTMDLHISSKQLQNINCK</sequence>
<dbReference type="InterPro" id="IPR055301">
    <property type="entry name" value="Lea14-like_2"/>
</dbReference>
<name>A0A2R6Q935_ACTCC</name>
<reference evidence="4" key="2">
    <citation type="journal article" date="2018" name="BMC Genomics">
        <title>A manually annotated Actinidia chinensis var. chinensis (kiwifruit) genome highlights the challenges associated with draft genomes and gene prediction in plants.</title>
        <authorList>
            <person name="Pilkington S.M."/>
            <person name="Crowhurst R."/>
            <person name="Hilario E."/>
            <person name="Nardozza S."/>
            <person name="Fraser L."/>
            <person name="Peng Y."/>
            <person name="Gunaseelan K."/>
            <person name="Simpson R."/>
            <person name="Tahir J."/>
            <person name="Deroles S.C."/>
            <person name="Templeton K."/>
            <person name="Luo Z."/>
            <person name="Davy M."/>
            <person name="Cheng C."/>
            <person name="McNeilage M."/>
            <person name="Scaglione D."/>
            <person name="Liu Y."/>
            <person name="Zhang Q."/>
            <person name="Datson P."/>
            <person name="De Silva N."/>
            <person name="Gardiner S.E."/>
            <person name="Bassett H."/>
            <person name="Chagne D."/>
            <person name="McCallum J."/>
            <person name="Dzierzon H."/>
            <person name="Deng C."/>
            <person name="Wang Y.Y."/>
            <person name="Barron L."/>
            <person name="Manako K."/>
            <person name="Bowen J."/>
            <person name="Foster T.M."/>
            <person name="Erridge Z.A."/>
            <person name="Tiffin H."/>
            <person name="Waite C.N."/>
            <person name="Davies K.M."/>
            <person name="Grierson E.P."/>
            <person name="Laing W.A."/>
            <person name="Kirk R."/>
            <person name="Chen X."/>
            <person name="Wood M."/>
            <person name="Montefiori M."/>
            <person name="Brummell D.A."/>
            <person name="Schwinn K.E."/>
            <person name="Catanach A."/>
            <person name="Fullerton C."/>
            <person name="Li D."/>
            <person name="Meiyalaghan S."/>
            <person name="Nieuwenhuizen N."/>
            <person name="Read N."/>
            <person name="Prakash R."/>
            <person name="Hunter D."/>
            <person name="Zhang H."/>
            <person name="McKenzie M."/>
            <person name="Knabel M."/>
            <person name="Harris A."/>
            <person name="Allan A.C."/>
            <person name="Gleave A."/>
            <person name="Chen A."/>
            <person name="Janssen B.J."/>
            <person name="Plunkett B."/>
            <person name="Ampomah-Dwamena C."/>
            <person name="Voogd C."/>
            <person name="Leif D."/>
            <person name="Lafferty D."/>
            <person name="Souleyre E.J.F."/>
            <person name="Varkonyi-Gasic E."/>
            <person name="Gambi F."/>
            <person name="Hanley J."/>
            <person name="Yao J.L."/>
            <person name="Cheung J."/>
            <person name="David K.M."/>
            <person name="Warren B."/>
            <person name="Marsh K."/>
            <person name="Snowden K.C."/>
            <person name="Lin-Wang K."/>
            <person name="Brian L."/>
            <person name="Martinez-Sanchez M."/>
            <person name="Wang M."/>
            <person name="Ileperuma N."/>
            <person name="Macnee N."/>
            <person name="Campin R."/>
            <person name="McAtee P."/>
            <person name="Drummond R.S.M."/>
            <person name="Espley R.V."/>
            <person name="Ireland H.S."/>
            <person name="Wu R."/>
            <person name="Atkinson R.G."/>
            <person name="Karunairetnam S."/>
            <person name="Bulley S."/>
            <person name="Chunkath S."/>
            <person name="Hanley Z."/>
            <person name="Storey R."/>
            <person name="Thrimawithana A.H."/>
            <person name="Thomson S."/>
            <person name="David C."/>
            <person name="Testolin R."/>
            <person name="Huang H."/>
            <person name="Hellens R.P."/>
            <person name="Schaffer R.J."/>
        </authorList>
    </citation>
    <scope>NUCLEOTIDE SEQUENCE [LARGE SCALE GENOMIC DNA]</scope>
    <source>
        <strain evidence="4">cv. Red5</strain>
    </source>
</reference>
<dbReference type="STRING" id="1590841.A0A2R6Q935"/>
<accession>A0A2R6Q935</accession>
<organism evidence="3 4">
    <name type="scientific">Actinidia chinensis var. chinensis</name>
    <name type="common">Chinese soft-hair kiwi</name>
    <dbReference type="NCBI Taxonomy" id="1590841"/>
    <lineage>
        <taxon>Eukaryota</taxon>
        <taxon>Viridiplantae</taxon>
        <taxon>Streptophyta</taxon>
        <taxon>Embryophyta</taxon>
        <taxon>Tracheophyta</taxon>
        <taxon>Spermatophyta</taxon>
        <taxon>Magnoliopsida</taxon>
        <taxon>eudicotyledons</taxon>
        <taxon>Gunneridae</taxon>
        <taxon>Pentapetalae</taxon>
        <taxon>asterids</taxon>
        <taxon>Ericales</taxon>
        <taxon>Actinidiaceae</taxon>
        <taxon>Actinidia</taxon>
    </lineage>
</organism>
<protein>
    <submittedName>
        <fullName evidence="3">Late embryogenesis abundant protein</fullName>
    </submittedName>
</protein>
<evidence type="ECO:0000313" key="3">
    <source>
        <dbReference type="EMBL" id="PSS04405.1"/>
    </source>
</evidence>
<keyword evidence="2" id="KW-0472">Membrane</keyword>
<feature type="transmembrane region" description="Helical" evidence="2">
    <location>
        <begin position="41"/>
        <end position="64"/>
    </location>
</feature>
<dbReference type="EMBL" id="NKQK01000018">
    <property type="protein sequence ID" value="PSS04405.1"/>
    <property type="molecule type" value="Genomic_DNA"/>
</dbReference>
<evidence type="ECO:0000256" key="2">
    <source>
        <dbReference type="SAM" id="Phobius"/>
    </source>
</evidence>
<gene>
    <name evidence="3" type="ORF">CEY00_Acc20259</name>
</gene>
<keyword evidence="2" id="KW-0812">Transmembrane</keyword>
<dbReference type="Gramene" id="PSS04405">
    <property type="protein sequence ID" value="PSS04405"/>
    <property type="gene ID" value="CEY00_Acc20259"/>
</dbReference>